<reference key="2">
    <citation type="submission" date="2011-04" db="EMBL/GenBank/DDBJ databases">
        <title>Complete sequence of chromosome of Haliscomenobacter hydrossis DSM 1100.</title>
        <authorList>
            <consortium name="US DOE Joint Genome Institute (JGI-PGF)"/>
            <person name="Lucas S."/>
            <person name="Han J."/>
            <person name="Lapidus A."/>
            <person name="Bruce D."/>
            <person name="Goodwin L."/>
            <person name="Pitluck S."/>
            <person name="Peters L."/>
            <person name="Kyrpides N."/>
            <person name="Mavromatis K."/>
            <person name="Ivanova N."/>
            <person name="Ovchinnikova G."/>
            <person name="Pagani I."/>
            <person name="Daligault H."/>
            <person name="Detter J.C."/>
            <person name="Han C."/>
            <person name="Land M."/>
            <person name="Hauser L."/>
            <person name="Markowitz V."/>
            <person name="Cheng J.-F."/>
            <person name="Hugenholtz P."/>
            <person name="Woyke T."/>
            <person name="Wu D."/>
            <person name="Verbarg S."/>
            <person name="Frueling A."/>
            <person name="Brambilla E."/>
            <person name="Klenk H.-P."/>
            <person name="Eisen J.A."/>
        </authorList>
    </citation>
    <scope>NUCLEOTIDE SEQUENCE</scope>
    <source>
        <strain>DSM 1100</strain>
    </source>
</reference>
<evidence type="ECO:0000313" key="3">
    <source>
        <dbReference type="EMBL" id="AEE50329.1"/>
    </source>
</evidence>
<evidence type="ECO:0000259" key="2">
    <source>
        <dbReference type="SMART" id="SM00245"/>
    </source>
</evidence>
<feature type="signal peptide" evidence="1">
    <location>
        <begin position="1"/>
        <end position="21"/>
    </location>
</feature>
<evidence type="ECO:0000313" key="4">
    <source>
        <dbReference type="Proteomes" id="UP000008461"/>
    </source>
</evidence>
<dbReference type="SMART" id="SM00245">
    <property type="entry name" value="TSPc"/>
    <property type="match status" value="1"/>
</dbReference>
<reference evidence="3 4" key="1">
    <citation type="journal article" date="2011" name="Stand. Genomic Sci.">
        <title>Complete genome sequence of Haliscomenobacter hydrossis type strain (O).</title>
        <authorList>
            <consortium name="US DOE Joint Genome Institute (JGI-PGF)"/>
            <person name="Daligault H."/>
            <person name="Lapidus A."/>
            <person name="Zeytun A."/>
            <person name="Nolan M."/>
            <person name="Lucas S."/>
            <person name="Del Rio T.G."/>
            <person name="Tice H."/>
            <person name="Cheng J.F."/>
            <person name="Tapia R."/>
            <person name="Han C."/>
            <person name="Goodwin L."/>
            <person name="Pitluck S."/>
            <person name="Liolios K."/>
            <person name="Pagani I."/>
            <person name="Ivanova N."/>
            <person name="Huntemann M."/>
            <person name="Mavromatis K."/>
            <person name="Mikhailova N."/>
            <person name="Pati A."/>
            <person name="Chen A."/>
            <person name="Palaniappan K."/>
            <person name="Land M."/>
            <person name="Hauser L."/>
            <person name="Brambilla E.M."/>
            <person name="Rohde M."/>
            <person name="Verbarg S."/>
            <person name="Goker M."/>
            <person name="Bristow J."/>
            <person name="Eisen J.A."/>
            <person name="Markowitz V."/>
            <person name="Hugenholtz P."/>
            <person name="Kyrpides N.C."/>
            <person name="Klenk H.P."/>
            <person name="Woyke T."/>
        </authorList>
    </citation>
    <scope>NUCLEOTIDE SEQUENCE [LARGE SCALE GENOMIC DNA]</scope>
    <source>
        <strain evidence="4">ATCC 27775 / DSM 1100 / LMG 10767 / O</strain>
    </source>
</reference>
<dbReference type="KEGG" id="hhy:Halhy_2456"/>
<dbReference type="GO" id="GO:0008236">
    <property type="term" value="F:serine-type peptidase activity"/>
    <property type="evidence" value="ECO:0007669"/>
    <property type="project" value="InterPro"/>
</dbReference>
<dbReference type="OrthoDB" id="6397760at2"/>
<dbReference type="CDD" id="cd07562">
    <property type="entry name" value="Peptidase_S41_TRI"/>
    <property type="match status" value="1"/>
</dbReference>
<dbReference type="EMBL" id="CP002691">
    <property type="protein sequence ID" value="AEE50329.1"/>
    <property type="molecule type" value="Genomic_DNA"/>
</dbReference>
<dbReference type="Gene3D" id="3.30.750.44">
    <property type="match status" value="1"/>
</dbReference>
<evidence type="ECO:0000256" key="1">
    <source>
        <dbReference type="SAM" id="SignalP"/>
    </source>
</evidence>
<dbReference type="Pfam" id="PF14684">
    <property type="entry name" value="Tricorn_C1"/>
    <property type="match status" value="1"/>
</dbReference>
<dbReference type="Proteomes" id="UP000008461">
    <property type="component" value="Chromosome"/>
</dbReference>
<dbReference type="GO" id="GO:0006508">
    <property type="term" value="P:proteolysis"/>
    <property type="evidence" value="ECO:0007669"/>
    <property type="project" value="InterPro"/>
</dbReference>
<organism evidence="3 4">
    <name type="scientific">Haliscomenobacter hydrossis (strain ATCC 27775 / DSM 1100 / LMG 10767 / O)</name>
    <dbReference type="NCBI Taxonomy" id="760192"/>
    <lineage>
        <taxon>Bacteria</taxon>
        <taxon>Pseudomonadati</taxon>
        <taxon>Bacteroidota</taxon>
        <taxon>Saprospiria</taxon>
        <taxon>Saprospirales</taxon>
        <taxon>Haliscomenobacteraceae</taxon>
        <taxon>Haliscomenobacter</taxon>
    </lineage>
</organism>
<name>F4KXF8_HALH1</name>
<protein>
    <submittedName>
        <fullName evidence="3">Peptidase S41</fullName>
    </submittedName>
</protein>
<keyword evidence="1" id="KW-0732">Signal</keyword>
<dbReference type="Pfam" id="PF03572">
    <property type="entry name" value="Peptidase_S41"/>
    <property type="match status" value="1"/>
</dbReference>
<sequence>MKKLHHILFICGFVLSFSACSELLIEADPADNPVENFELLWREVDAKYTLFDFKNIDWQAVYQKYRPQVNEKTTDEALFNVLSAMLNELKDGHVSLIAPFNAASNRSWFFNYPPNYNANIIDRNYLKEDRRIILPFRTQWVDSSVAYIRYSSFSDGVSGESMNELIKYYGRAKGWIIDMRDNTGGSLGNVDAIMRRLVSAKTKVGAVQYKIGPGSNDLSKFFPYYIEPSESASKYLGKIVVLTNRKVYSAANFFTSAMSVLNNVTILGDQTGGGGGAPYSGQLLNGWSYTFSTTLLLTPDNQHIENGVAPDIKLDLAPADEAKGVDTMVERAIEILKG</sequence>
<dbReference type="Gene3D" id="3.90.226.10">
    <property type="entry name" value="2-enoyl-CoA Hydratase, Chain A, domain 1"/>
    <property type="match status" value="1"/>
</dbReference>
<dbReference type="GO" id="GO:0004175">
    <property type="term" value="F:endopeptidase activity"/>
    <property type="evidence" value="ECO:0007669"/>
    <property type="project" value="TreeGrafter"/>
</dbReference>
<dbReference type="InterPro" id="IPR005151">
    <property type="entry name" value="Tail-specific_protease"/>
</dbReference>
<dbReference type="RefSeq" id="WP_013764878.1">
    <property type="nucleotide sequence ID" value="NC_015510.1"/>
</dbReference>
<dbReference type="InterPro" id="IPR029045">
    <property type="entry name" value="ClpP/crotonase-like_dom_sf"/>
</dbReference>
<feature type="chain" id="PRO_5003310367" evidence="1">
    <location>
        <begin position="22"/>
        <end position="338"/>
    </location>
</feature>
<keyword evidence="4" id="KW-1185">Reference proteome</keyword>
<accession>F4KXF8</accession>
<dbReference type="SUPFAM" id="SSF52096">
    <property type="entry name" value="ClpP/crotonase"/>
    <property type="match status" value="1"/>
</dbReference>
<gene>
    <name evidence="3" type="ordered locus">Halhy_2456</name>
</gene>
<proteinExistence type="predicted"/>
<dbReference type="PANTHER" id="PTHR32060">
    <property type="entry name" value="TAIL-SPECIFIC PROTEASE"/>
    <property type="match status" value="1"/>
</dbReference>
<dbReference type="eggNOG" id="COG0793">
    <property type="taxonomic scope" value="Bacteria"/>
</dbReference>
<feature type="domain" description="Tail specific protease" evidence="2">
    <location>
        <begin position="113"/>
        <end position="315"/>
    </location>
</feature>
<dbReference type="HOGENOM" id="CLU_034080_0_0_10"/>
<dbReference type="InterPro" id="IPR028204">
    <property type="entry name" value="Tricorn_C1"/>
</dbReference>
<dbReference type="AlphaFoldDB" id="F4KXF8"/>
<dbReference type="PANTHER" id="PTHR32060:SF22">
    <property type="entry name" value="CARBOXYL-TERMINAL-PROCESSING PEPTIDASE 3, CHLOROPLASTIC"/>
    <property type="match status" value="1"/>
</dbReference>
<dbReference type="PROSITE" id="PS51257">
    <property type="entry name" value="PROKAR_LIPOPROTEIN"/>
    <property type="match status" value="1"/>
</dbReference>